<sequence length="123" mass="13561">MVTALNIFLCARNLIMRFRRPGSHPRADDISDTVIALPCFSMASAMPSSIAHFTTAISTHPNMYFHISTEASASSSSSTFSLDNTPSLSISPISLFSSLLFCHHHTFIYTCLPYLVIFSIIKI</sequence>
<dbReference type="Proteomes" id="UP001374535">
    <property type="component" value="Chromosome 6"/>
</dbReference>
<dbReference type="EMBL" id="CP144695">
    <property type="protein sequence ID" value="WVZ08116.1"/>
    <property type="molecule type" value="Genomic_DNA"/>
</dbReference>
<evidence type="ECO:0000313" key="2">
    <source>
        <dbReference type="Proteomes" id="UP001374535"/>
    </source>
</evidence>
<gene>
    <name evidence="1" type="ORF">V8G54_021462</name>
</gene>
<accession>A0AAQ3RXP6</accession>
<proteinExistence type="predicted"/>
<evidence type="ECO:0000313" key="1">
    <source>
        <dbReference type="EMBL" id="WVZ08116.1"/>
    </source>
</evidence>
<keyword evidence="2" id="KW-1185">Reference proteome</keyword>
<protein>
    <submittedName>
        <fullName evidence="1">Uncharacterized protein</fullName>
    </submittedName>
</protein>
<dbReference type="AlphaFoldDB" id="A0AAQ3RXP6"/>
<organism evidence="1 2">
    <name type="scientific">Vigna mungo</name>
    <name type="common">Black gram</name>
    <name type="synonym">Phaseolus mungo</name>
    <dbReference type="NCBI Taxonomy" id="3915"/>
    <lineage>
        <taxon>Eukaryota</taxon>
        <taxon>Viridiplantae</taxon>
        <taxon>Streptophyta</taxon>
        <taxon>Embryophyta</taxon>
        <taxon>Tracheophyta</taxon>
        <taxon>Spermatophyta</taxon>
        <taxon>Magnoliopsida</taxon>
        <taxon>eudicotyledons</taxon>
        <taxon>Gunneridae</taxon>
        <taxon>Pentapetalae</taxon>
        <taxon>rosids</taxon>
        <taxon>fabids</taxon>
        <taxon>Fabales</taxon>
        <taxon>Fabaceae</taxon>
        <taxon>Papilionoideae</taxon>
        <taxon>50 kb inversion clade</taxon>
        <taxon>NPAAA clade</taxon>
        <taxon>indigoferoid/millettioid clade</taxon>
        <taxon>Phaseoleae</taxon>
        <taxon>Vigna</taxon>
    </lineage>
</organism>
<name>A0AAQ3RXP6_VIGMU</name>
<reference evidence="1 2" key="1">
    <citation type="journal article" date="2023" name="Life. Sci Alliance">
        <title>Evolutionary insights into 3D genome organization and epigenetic landscape of Vigna mungo.</title>
        <authorList>
            <person name="Junaid A."/>
            <person name="Singh B."/>
            <person name="Bhatia S."/>
        </authorList>
    </citation>
    <scope>NUCLEOTIDE SEQUENCE [LARGE SCALE GENOMIC DNA]</scope>
    <source>
        <strain evidence="1">Urdbean</strain>
    </source>
</reference>